<evidence type="ECO:0000313" key="9">
    <source>
        <dbReference type="EMBL" id="MFG6464710.1"/>
    </source>
</evidence>
<comment type="caution">
    <text evidence="9">The sequence shown here is derived from an EMBL/GenBank/DDBJ whole genome shotgun (WGS) entry which is preliminary data.</text>
</comment>
<evidence type="ECO:0000256" key="7">
    <source>
        <dbReference type="SAM" id="MobiDB-lite"/>
    </source>
</evidence>
<dbReference type="Gene3D" id="1.10.8.640">
    <property type="entry name" value="Cytochrome C biogenesis protein"/>
    <property type="match status" value="1"/>
</dbReference>
<dbReference type="InterPro" id="IPR038297">
    <property type="entry name" value="CcmH/CycL/NrfF/Ccl2_sf"/>
</dbReference>
<evidence type="ECO:0000256" key="5">
    <source>
        <dbReference type="ARBA" id="ARBA00023004"/>
    </source>
</evidence>
<keyword evidence="5 6" id="KW-0408">Iron</keyword>
<evidence type="ECO:0000256" key="4">
    <source>
        <dbReference type="ARBA" id="ARBA00022729"/>
    </source>
</evidence>
<feature type="compositionally biased region" description="Basic and acidic residues" evidence="7">
    <location>
        <begin position="128"/>
        <end position="144"/>
    </location>
</feature>
<keyword evidence="10" id="KW-1185">Reference proteome</keyword>
<keyword evidence="6" id="KW-0812">Transmembrane</keyword>
<evidence type="ECO:0000256" key="2">
    <source>
        <dbReference type="ARBA" id="ARBA00022617"/>
    </source>
</evidence>
<dbReference type="PANTHER" id="PTHR47870:SF4">
    <property type="entry name" value="CYTOCHROME C-TYPE BIOGENESIS PROTEIN CYCH"/>
    <property type="match status" value="1"/>
</dbReference>
<dbReference type="PROSITE" id="PS51257">
    <property type="entry name" value="PROKAR_LIPOPROTEIN"/>
    <property type="match status" value="1"/>
</dbReference>
<evidence type="ECO:0000259" key="8">
    <source>
        <dbReference type="Pfam" id="PF03918"/>
    </source>
</evidence>
<keyword evidence="4 6" id="KW-0732">Signal</keyword>
<evidence type="ECO:0000256" key="1">
    <source>
        <dbReference type="ARBA" id="ARBA00010342"/>
    </source>
</evidence>
<feature type="domain" description="CcmH/CycL/Ccl2/NrfF N-terminal" evidence="8">
    <location>
        <begin position="22"/>
        <end position="138"/>
    </location>
</feature>
<organism evidence="9 10">
    <name type="scientific">Pelomonas lactea</name>
    <dbReference type="NCBI Taxonomy" id="3299030"/>
    <lineage>
        <taxon>Bacteria</taxon>
        <taxon>Pseudomonadati</taxon>
        <taxon>Pseudomonadota</taxon>
        <taxon>Betaproteobacteria</taxon>
        <taxon>Burkholderiales</taxon>
        <taxon>Sphaerotilaceae</taxon>
        <taxon>Roseateles</taxon>
    </lineage>
</organism>
<dbReference type="InterPro" id="IPR051263">
    <property type="entry name" value="C-type_cytochrome_biogenesis"/>
</dbReference>
<dbReference type="EMBL" id="JBIGHX010000011">
    <property type="protein sequence ID" value="MFG6464710.1"/>
    <property type="molecule type" value="Genomic_DNA"/>
</dbReference>
<dbReference type="PANTHER" id="PTHR47870">
    <property type="entry name" value="CYTOCHROME C-TYPE BIOGENESIS PROTEIN CCMH"/>
    <property type="match status" value="1"/>
</dbReference>
<accession>A0ABW7GRW0</accession>
<keyword evidence="6" id="KW-1133">Transmembrane helix</keyword>
<comment type="function">
    <text evidence="6">Possible subunit of a heme lyase.</text>
</comment>
<name>A0ABW7GRW0_9BURK</name>
<dbReference type="Pfam" id="PF03918">
    <property type="entry name" value="CcmH"/>
    <property type="match status" value="1"/>
</dbReference>
<dbReference type="InterPro" id="IPR005616">
    <property type="entry name" value="CcmH/CycL/Ccl2/NrfF_N"/>
</dbReference>
<keyword evidence="3 6" id="KW-0479">Metal-binding</keyword>
<feature type="signal peptide" evidence="6">
    <location>
        <begin position="1"/>
        <end position="19"/>
    </location>
</feature>
<keyword evidence="6" id="KW-0472">Membrane</keyword>
<reference evidence="9 10" key="1">
    <citation type="submission" date="2024-08" db="EMBL/GenBank/DDBJ databases">
        <authorList>
            <person name="Lu H."/>
        </authorList>
    </citation>
    <scope>NUCLEOTIDE SEQUENCE [LARGE SCALE GENOMIC DNA]</scope>
    <source>
        <strain evidence="9 10">DXS20W</strain>
    </source>
</reference>
<feature type="region of interest" description="Disordered" evidence="7">
    <location>
        <begin position="118"/>
        <end position="144"/>
    </location>
</feature>
<sequence>MKRLVLTACLLALACSAMADVDAREAALAAQLRCVVCQNQTIAESSAPLAADMRREIRTQLQAGRSDDEVLAFFEQRYGSFVRYAPPLRPSTWLLWGAPFALGLAGLAALAATLRHRRRAGPPQPLDDAQRERARRLLDDGGTP</sequence>
<dbReference type="Proteomes" id="UP001606302">
    <property type="component" value="Unassembled WGS sequence"/>
</dbReference>
<feature type="transmembrane region" description="Helical" evidence="6">
    <location>
        <begin position="93"/>
        <end position="114"/>
    </location>
</feature>
<feature type="chain" id="PRO_5044967391" description="Cytochrome c-type biogenesis protein" evidence="6">
    <location>
        <begin position="20"/>
        <end position="144"/>
    </location>
</feature>
<keyword evidence="2 6" id="KW-0349">Heme</keyword>
<evidence type="ECO:0000256" key="6">
    <source>
        <dbReference type="RuleBase" id="RU364112"/>
    </source>
</evidence>
<proteinExistence type="inferred from homology"/>
<evidence type="ECO:0000256" key="3">
    <source>
        <dbReference type="ARBA" id="ARBA00022723"/>
    </source>
</evidence>
<dbReference type="CDD" id="cd16378">
    <property type="entry name" value="CcmH_N"/>
    <property type="match status" value="1"/>
</dbReference>
<comment type="similarity">
    <text evidence="1 6">Belongs to the CcmH/CycL/Ccl2/NrfF family.</text>
</comment>
<evidence type="ECO:0000313" key="10">
    <source>
        <dbReference type="Proteomes" id="UP001606302"/>
    </source>
</evidence>
<protein>
    <recommendedName>
        <fullName evidence="6">Cytochrome c-type biogenesis protein</fullName>
    </recommendedName>
</protein>
<dbReference type="RefSeq" id="WP_394514205.1">
    <property type="nucleotide sequence ID" value="NZ_JBIGHX010000011.1"/>
</dbReference>
<gene>
    <name evidence="9" type="ORF">ACG04Q_24270</name>
</gene>